<reference evidence="9 10" key="1">
    <citation type="submission" date="2023-07" db="EMBL/GenBank/DDBJ databases">
        <title>Sequencing the genomes of 1000 actinobacteria strains.</title>
        <authorList>
            <person name="Klenk H.-P."/>
        </authorList>
    </citation>
    <scope>NUCLEOTIDE SEQUENCE [LARGE SCALE GENOMIC DNA]</scope>
    <source>
        <strain evidence="9 10">DSM 22966</strain>
    </source>
</reference>
<comment type="pathway">
    <text evidence="2">Purine metabolism; urate degradation; (S)-allantoin from urate: step 3/3.</text>
</comment>
<evidence type="ECO:0000256" key="3">
    <source>
        <dbReference type="ARBA" id="ARBA00012257"/>
    </source>
</evidence>
<dbReference type="RefSeq" id="WP_310170191.1">
    <property type="nucleotide sequence ID" value="NZ_BAABHE010000002.1"/>
</dbReference>
<dbReference type="PANTHER" id="PTHR43466:SF1">
    <property type="entry name" value="2-OXO-4-HYDROXY-4-CARBOXY-5-UREIDOIMIDAZOLINE DECARBOXYLASE-RELATED"/>
    <property type="match status" value="1"/>
</dbReference>
<feature type="region of interest" description="Disordered" evidence="7">
    <location>
        <begin position="50"/>
        <end position="104"/>
    </location>
</feature>
<evidence type="ECO:0000259" key="8">
    <source>
        <dbReference type="Pfam" id="PF09349"/>
    </source>
</evidence>
<feature type="domain" description="Oxo-4-hydroxy-4-carboxy-5-ureidoimidazoline decarboxylase" evidence="8">
    <location>
        <begin position="7"/>
        <end position="159"/>
    </location>
</feature>
<keyword evidence="6 9" id="KW-0456">Lyase</keyword>
<comment type="caution">
    <text evidence="9">The sequence shown here is derived from an EMBL/GenBank/DDBJ whole genome shotgun (WGS) entry which is preliminary data.</text>
</comment>
<dbReference type="InterPro" id="IPR017595">
    <property type="entry name" value="OHCU_decarboxylase-2"/>
</dbReference>
<protein>
    <recommendedName>
        <fullName evidence="3">2-oxo-4-hydroxy-4-carboxy-5-ureidoimidazoline decarboxylase</fullName>
        <ecNumber evidence="3">4.1.1.97</ecNumber>
    </recommendedName>
</protein>
<dbReference type="Pfam" id="PF09349">
    <property type="entry name" value="OHCU_decarbox"/>
    <property type="match status" value="1"/>
</dbReference>
<evidence type="ECO:0000256" key="2">
    <source>
        <dbReference type="ARBA" id="ARBA00004754"/>
    </source>
</evidence>
<gene>
    <name evidence="9" type="ORF">J2S62_000170</name>
</gene>
<dbReference type="GO" id="GO:0051997">
    <property type="term" value="F:2-oxo-4-hydroxy-4-carboxy-5-ureidoimidazoline decarboxylase activity"/>
    <property type="evidence" value="ECO:0007669"/>
    <property type="project" value="UniProtKB-EC"/>
</dbReference>
<dbReference type="SUPFAM" id="SSF158694">
    <property type="entry name" value="UraD-Like"/>
    <property type="match status" value="1"/>
</dbReference>
<dbReference type="EMBL" id="JAVDYJ010000001">
    <property type="protein sequence ID" value="MDR7345913.1"/>
    <property type="molecule type" value="Genomic_DNA"/>
</dbReference>
<dbReference type="Proteomes" id="UP001183794">
    <property type="component" value="Unassembled WGS sequence"/>
</dbReference>
<evidence type="ECO:0000256" key="7">
    <source>
        <dbReference type="SAM" id="MobiDB-lite"/>
    </source>
</evidence>
<evidence type="ECO:0000256" key="1">
    <source>
        <dbReference type="ARBA" id="ARBA00001163"/>
    </source>
</evidence>
<dbReference type="PANTHER" id="PTHR43466">
    <property type="entry name" value="2-OXO-4-HYDROXY-4-CARBOXY-5-UREIDOIMIDAZOLINE DECARBOXYLASE-RELATED"/>
    <property type="match status" value="1"/>
</dbReference>
<dbReference type="NCBIfam" id="TIGR03180">
    <property type="entry name" value="UraD_2"/>
    <property type="match status" value="1"/>
</dbReference>
<feature type="compositionally biased region" description="Basic and acidic residues" evidence="7">
    <location>
        <begin position="68"/>
        <end position="87"/>
    </location>
</feature>
<keyword evidence="10" id="KW-1185">Reference proteome</keyword>
<dbReference type="Gene3D" id="1.10.3330.10">
    <property type="entry name" value="Oxo-4-hydroxy-4-carboxy-5-ureidoimidazoline decarboxylase"/>
    <property type="match status" value="1"/>
</dbReference>
<evidence type="ECO:0000256" key="6">
    <source>
        <dbReference type="ARBA" id="ARBA00023239"/>
    </source>
</evidence>
<proteinExistence type="predicted"/>
<keyword evidence="5" id="KW-0210">Decarboxylase</keyword>
<sequence>MDVQTFNELSPAEAEKLVRPCLDVPRWMDDIVQGRPYTDVNELLDRAEQSGKKLTPSEVNQALAHHPRIGERAEGETEEATLSRREQAGLGIDDDTQAQLKQGNAEYEKRFDQVFLIRAAGRSSQEILAELRRRLQNSPEDEVAETAEQLNQIARLRLEGLFS</sequence>
<dbReference type="InterPro" id="IPR036778">
    <property type="entry name" value="OHCU_decarboxylase_sf"/>
</dbReference>
<evidence type="ECO:0000313" key="9">
    <source>
        <dbReference type="EMBL" id="MDR7345913.1"/>
    </source>
</evidence>
<dbReference type="NCBIfam" id="NF010372">
    <property type="entry name" value="PRK13798.1"/>
    <property type="match status" value="1"/>
</dbReference>
<keyword evidence="4" id="KW-0659">Purine metabolism</keyword>
<dbReference type="GO" id="GO:0016787">
    <property type="term" value="F:hydrolase activity"/>
    <property type="evidence" value="ECO:0007669"/>
    <property type="project" value="UniProtKB-KW"/>
</dbReference>
<dbReference type="InterPro" id="IPR018020">
    <property type="entry name" value="OHCU_decarboxylase"/>
</dbReference>
<evidence type="ECO:0000256" key="5">
    <source>
        <dbReference type="ARBA" id="ARBA00022793"/>
    </source>
</evidence>
<evidence type="ECO:0000256" key="4">
    <source>
        <dbReference type="ARBA" id="ARBA00022631"/>
    </source>
</evidence>
<dbReference type="EC" id="4.1.1.97" evidence="3"/>
<keyword evidence="9" id="KW-0378">Hydrolase</keyword>
<evidence type="ECO:0000313" key="10">
    <source>
        <dbReference type="Proteomes" id="UP001183794"/>
    </source>
</evidence>
<comment type="catalytic activity">
    <reaction evidence="1">
        <text>5-hydroxy-2-oxo-4-ureido-2,5-dihydro-1H-imidazole-5-carboxylate + H(+) = (S)-allantoin + CO2</text>
        <dbReference type="Rhea" id="RHEA:26301"/>
        <dbReference type="ChEBI" id="CHEBI:15378"/>
        <dbReference type="ChEBI" id="CHEBI:15678"/>
        <dbReference type="ChEBI" id="CHEBI:16526"/>
        <dbReference type="ChEBI" id="CHEBI:58639"/>
        <dbReference type="EC" id="4.1.1.97"/>
    </reaction>
</comment>
<organism evidence="9 10">
    <name type="scientific">Enteractinococcus fodinae</name>
    <dbReference type="NCBI Taxonomy" id="684663"/>
    <lineage>
        <taxon>Bacteria</taxon>
        <taxon>Bacillati</taxon>
        <taxon>Actinomycetota</taxon>
        <taxon>Actinomycetes</taxon>
        <taxon>Micrococcales</taxon>
        <taxon>Micrococcaceae</taxon>
    </lineage>
</organism>
<name>A0ABU2AX33_9MICC</name>
<accession>A0ABU2AX33</accession>